<keyword evidence="2" id="KW-1185">Reference proteome</keyword>
<dbReference type="AlphaFoldDB" id="A0AAW0RDD9"/>
<organism evidence="1 2">
    <name type="scientific">Apiospora kogelbergensis</name>
    <dbReference type="NCBI Taxonomy" id="1337665"/>
    <lineage>
        <taxon>Eukaryota</taxon>
        <taxon>Fungi</taxon>
        <taxon>Dikarya</taxon>
        <taxon>Ascomycota</taxon>
        <taxon>Pezizomycotina</taxon>
        <taxon>Sordariomycetes</taxon>
        <taxon>Xylariomycetidae</taxon>
        <taxon>Amphisphaeriales</taxon>
        <taxon>Apiosporaceae</taxon>
        <taxon>Apiospora</taxon>
    </lineage>
</organism>
<name>A0AAW0RDD9_9PEZI</name>
<reference evidence="1 2" key="1">
    <citation type="submission" date="2023-01" db="EMBL/GenBank/DDBJ databases">
        <title>Analysis of 21 Apiospora genomes using comparative genomics revels a genus with tremendous synthesis potential of carbohydrate active enzymes and secondary metabolites.</title>
        <authorList>
            <person name="Sorensen T."/>
        </authorList>
    </citation>
    <scope>NUCLEOTIDE SEQUENCE [LARGE SCALE GENOMIC DNA]</scope>
    <source>
        <strain evidence="1 2">CBS 117206</strain>
    </source>
</reference>
<evidence type="ECO:0000313" key="1">
    <source>
        <dbReference type="EMBL" id="KAK8132803.1"/>
    </source>
</evidence>
<protein>
    <submittedName>
        <fullName evidence="1">Uncharacterized protein</fullName>
    </submittedName>
</protein>
<gene>
    <name evidence="1" type="ORF">PG999_000976</name>
</gene>
<accession>A0AAW0RDD9</accession>
<dbReference type="Proteomes" id="UP001392437">
    <property type="component" value="Unassembled WGS sequence"/>
</dbReference>
<sequence>MDNGYCLYIERLSTTRVINEDDSYTMDPGDREAYCIPTSQQKTADFFIESPWAQGEQFKNNTWTTWLGGPDFGHTTRPDPSNNLYYARQMRVQESLIRRGLIARPQAGDMAREIRKFNISLNPTESMSRTKAWKVEDHRQEPTPEELVSLRLAHFPNVPGLVTKAPMVFSGNDLAIPTNSEPCLFEQVLGIPELREKILEPHIGCWQSLGNLARTSQTIFKLIENTFSHWDLTNQWFGGCDLTMEVYNARKYLGVWTKKQKARAKLITMAMYNDRGVRETKERHRELLGSTKFISVHPVRERQVFGPKTLSGERIPKTEWYDHSDSHADPMALDPIIKGESYISLLRGIYRHGENMQYLHLHQVPFLTVRAVKAIVPSMPNLRALGIYSCDLLNLAHTKDLLNIVIDANRVNTARPPIDFDYYPRFYRGPVENRTGSYGVLWNDMGAIETNRAVAASLLSIMRLAMQGNIDLSSRDKSFNKWLNDFPWAFWTLPTILVSIARILGFEGQYEQMLQESYKERYGNSWKAHLSDMERDTITLQRTLHIDLFVSAMGRPQPQTNIDVMEFFKCVVCGEKLLAGFFQVEQARRAAHARTCHGCELMEVLKQPNHDFRELKRAIAAVPWVRKGDITIEDLELLFRGEEEGRSDAMVWKRKLIEGCQYLRDEEPGMVEAKLEKSTRLRDVVCEDLQRTTDGWERHTLRKTNDKLDEDITKYQNVLGMQISPSNMIGKANNWDEMRRRYCVALAMETGRLANQGPHPGYGHQSFL</sequence>
<dbReference type="EMBL" id="JAQQWP010000001">
    <property type="protein sequence ID" value="KAK8132803.1"/>
    <property type="molecule type" value="Genomic_DNA"/>
</dbReference>
<proteinExistence type="predicted"/>
<comment type="caution">
    <text evidence="1">The sequence shown here is derived from an EMBL/GenBank/DDBJ whole genome shotgun (WGS) entry which is preliminary data.</text>
</comment>
<evidence type="ECO:0000313" key="2">
    <source>
        <dbReference type="Proteomes" id="UP001392437"/>
    </source>
</evidence>